<keyword evidence="1" id="KW-0472">Membrane</keyword>
<dbReference type="AlphaFoldDB" id="A0A382WPX4"/>
<evidence type="ECO:0000313" key="2">
    <source>
        <dbReference type="EMBL" id="SVD60650.1"/>
    </source>
</evidence>
<sequence length="53" mass="6144">MEDQKSDNNPNKIPSKMARLAWPKAKYGVIIAVIVIIVVNIIYYKDFFLSLFK</sequence>
<protein>
    <submittedName>
        <fullName evidence="2">Uncharacterized protein</fullName>
    </submittedName>
</protein>
<reference evidence="2" key="1">
    <citation type="submission" date="2018-05" db="EMBL/GenBank/DDBJ databases">
        <authorList>
            <person name="Lanie J.A."/>
            <person name="Ng W.-L."/>
            <person name="Kazmierczak K.M."/>
            <person name="Andrzejewski T.M."/>
            <person name="Davidsen T.M."/>
            <person name="Wayne K.J."/>
            <person name="Tettelin H."/>
            <person name="Glass J.I."/>
            <person name="Rusch D."/>
            <person name="Podicherti R."/>
            <person name="Tsui H.-C.T."/>
            <person name="Winkler M.E."/>
        </authorList>
    </citation>
    <scope>NUCLEOTIDE SEQUENCE</scope>
</reference>
<evidence type="ECO:0000256" key="1">
    <source>
        <dbReference type="SAM" id="Phobius"/>
    </source>
</evidence>
<dbReference type="EMBL" id="UINC01161448">
    <property type="protein sequence ID" value="SVD60650.1"/>
    <property type="molecule type" value="Genomic_DNA"/>
</dbReference>
<keyword evidence="1" id="KW-1133">Transmembrane helix</keyword>
<organism evidence="2">
    <name type="scientific">marine metagenome</name>
    <dbReference type="NCBI Taxonomy" id="408172"/>
    <lineage>
        <taxon>unclassified sequences</taxon>
        <taxon>metagenomes</taxon>
        <taxon>ecological metagenomes</taxon>
    </lineage>
</organism>
<proteinExistence type="predicted"/>
<feature type="transmembrane region" description="Helical" evidence="1">
    <location>
        <begin position="25"/>
        <end position="44"/>
    </location>
</feature>
<keyword evidence="1" id="KW-0812">Transmembrane</keyword>
<name>A0A382WPX4_9ZZZZ</name>
<accession>A0A382WPX4</accession>
<gene>
    <name evidence="2" type="ORF">METZ01_LOCUS413504</name>
</gene>